<accession>A0A4P2VPM9</accession>
<dbReference type="Gene3D" id="3.40.50.150">
    <property type="entry name" value="Vaccinia Virus protein VP39"/>
    <property type="match status" value="1"/>
</dbReference>
<sequence>MNSKNYNVVDGFNTIAPAYDLANDAMTLGLHRLWRRSLCKKALKLSPKNSHILDVATGTGDVILGLFSDRSDINVTGIDASEGMLNIAREKFKAKAHLFQKNIKLLLADGLSLPFLDETFNTVTVCWGIRNIRPHSGALREIKRVLKPGGSVIILESGRPEFKFIRSLYNSYSKILPFIGEKISKYKPAYQFYKASVDVFPSGKQFVAELYDAGFINAKYETLGASIVYLYSAQKATC</sequence>
<dbReference type="Pfam" id="PF01209">
    <property type="entry name" value="Ubie_methyltran"/>
    <property type="match status" value="1"/>
</dbReference>
<dbReference type="GO" id="GO:0043770">
    <property type="term" value="F:demethylmenaquinone methyltransferase activity"/>
    <property type="evidence" value="ECO:0007669"/>
    <property type="project" value="UniProtKB-UniRule"/>
</dbReference>
<dbReference type="Proteomes" id="UP000291236">
    <property type="component" value="Chromosome"/>
</dbReference>
<dbReference type="PROSITE" id="PS51608">
    <property type="entry name" value="SAM_MT_UBIE"/>
    <property type="match status" value="1"/>
</dbReference>
<keyword evidence="3 5" id="KW-0808">Transferase</keyword>
<evidence type="ECO:0000313" key="7">
    <source>
        <dbReference type="Proteomes" id="UP000291236"/>
    </source>
</evidence>
<dbReference type="HAMAP" id="MF_01813">
    <property type="entry name" value="MenG_UbiE_methyltr"/>
    <property type="match status" value="1"/>
</dbReference>
<keyword evidence="4 5" id="KW-0949">S-adenosyl-L-methionine</keyword>
<dbReference type="GO" id="GO:0006744">
    <property type="term" value="P:ubiquinone biosynthetic process"/>
    <property type="evidence" value="ECO:0007669"/>
    <property type="project" value="UniProtKB-UniPathway"/>
</dbReference>
<comment type="similarity">
    <text evidence="5">Belongs to the class I-like SAM-binding methyltransferase superfamily. MenG/UbiE family.</text>
</comment>
<comment type="pathway">
    <text evidence="5">Quinol/quinone metabolism; menaquinone biosynthesis; menaquinol from 1,4-dihydroxy-2-naphthoate: step 2/2.</text>
</comment>
<feature type="binding site" evidence="5">
    <location>
        <position position="59"/>
    </location>
    <ligand>
        <name>S-adenosyl-L-methionine</name>
        <dbReference type="ChEBI" id="CHEBI:59789"/>
    </ligand>
</feature>
<dbReference type="RefSeq" id="WP_130610323.1">
    <property type="nucleotide sequence ID" value="NZ_AP019368.1"/>
</dbReference>
<dbReference type="CDD" id="cd02440">
    <property type="entry name" value="AdoMet_MTases"/>
    <property type="match status" value="1"/>
</dbReference>
<dbReference type="PANTHER" id="PTHR43591">
    <property type="entry name" value="METHYLTRANSFERASE"/>
    <property type="match status" value="1"/>
</dbReference>
<keyword evidence="6" id="KW-0830">Ubiquinone</keyword>
<feature type="binding site" evidence="5">
    <location>
        <position position="79"/>
    </location>
    <ligand>
        <name>S-adenosyl-L-methionine</name>
        <dbReference type="ChEBI" id="CHEBI:59789"/>
    </ligand>
</feature>
<dbReference type="EMBL" id="AP019368">
    <property type="protein sequence ID" value="BBH53779.1"/>
    <property type="molecule type" value="Genomic_DNA"/>
</dbReference>
<dbReference type="NCBIfam" id="TIGR01934">
    <property type="entry name" value="MenG_MenH_UbiE"/>
    <property type="match status" value="1"/>
</dbReference>
<name>A0A4P2VPM9_FLUSA</name>
<dbReference type="PROSITE" id="PS01184">
    <property type="entry name" value="UBIE_2"/>
    <property type="match status" value="1"/>
</dbReference>
<dbReference type="PANTHER" id="PTHR43591:SF24">
    <property type="entry name" value="2-METHOXY-6-POLYPRENYL-1,4-BENZOQUINOL METHYLASE, MITOCHONDRIAL"/>
    <property type="match status" value="1"/>
</dbReference>
<feature type="binding site" evidence="5">
    <location>
        <begin position="109"/>
        <end position="110"/>
    </location>
    <ligand>
        <name>S-adenosyl-L-methionine</name>
        <dbReference type="ChEBI" id="CHEBI:59789"/>
    </ligand>
</feature>
<dbReference type="InterPro" id="IPR023576">
    <property type="entry name" value="UbiE/COQ5_MeTrFase_CS"/>
</dbReference>
<comment type="catalytic activity">
    <reaction evidence="5">
        <text>a 2-demethylmenaquinol + S-adenosyl-L-methionine = a menaquinol + S-adenosyl-L-homocysteine + H(+)</text>
        <dbReference type="Rhea" id="RHEA:42640"/>
        <dbReference type="Rhea" id="RHEA-COMP:9539"/>
        <dbReference type="Rhea" id="RHEA-COMP:9563"/>
        <dbReference type="ChEBI" id="CHEBI:15378"/>
        <dbReference type="ChEBI" id="CHEBI:18151"/>
        <dbReference type="ChEBI" id="CHEBI:55437"/>
        <dbReference type="ChEBI" id="CHEBI:57856"/>
        <dbReference type="ChEBI" id="CHEBI:59789"/>
        <dbReference type="EC" id="2.1.1.163"/>
    </reaction>
</comment>
<evidence type="ECO:0000256" key="1">
    <source>
        <dbReference type="ARBA" id="ARBA00022428"/>
    </source>
</evidence>
<comment type="function">
    <text evidence="5">Methyltransferase required for the conversion of demethylmenaquinol (DMKH2) to menaquinol (MKH2).</text>
</comment>
<evidence type="ECO:0000256" key="4">
    <source>
        <dbReference type="ARBA" id="ARBA00022691"/>
    </source>
</evidence>
<dbReference type="UniPathway" id="UPA00079">
    <property type="reaction ID" value="UER00169"/>
</dbReference>
<comment type="caution">
    <text evidence="5">Lacks conserved residue(s) required for the propagation of feature annotation.</text>
</comment>
<dbReference type="GO" id="GO:0032259">
    <property type="term" value="P:methylation"/>
    <property type="evidence" value="ECO:0007669"/>
    <property type="project" value="UniProtKB-KW"/>
</dbReference>
<keyword evidence="1 5" id="KW-0474">Menaquinone biosynthesis</keyword>
<evidence type="ECO:0000313" key="6">
    <source>
        <dbReference type="EMBL" id="BBH53779.1"/>
    </source>
</evidence>
<dbReference type="UniPathway" id="UPA00232"/>
<dbReference type="AlphaFoldDB" id="A0A4P2VPM9"/>
<organism evidence="6 7">
    <name type="scientific">Fluviispira sanaruensis</name>
    <dbReference type="NCBI Taxonomy" id="2493639"/>
    <lineage>
        <taxon>Bacteria</taxon>
        <taxon>Pseudomonadati</taxon>
        <taxon>Bdellovibrionota</taxon>
        <taxon>Oligoflexia</taxon>
        <taxon>Silvanigrellales</taxon>
        <taxon>Silvanigrellaceae</taxon>
        <taxon>Fluviispira</taxon>
    </lineage>
</organism>
<dbReference type="GO" id="GO:0009234">
    <property type="term" value="P:menaquinone biosynthetic process"/>
    <property type="evidence" value="ECO:0007669"/>
    <property type="project" value="UniProtKB-UniRule"/>
</dbReference>
<keyword evidence="2 5" id="KW-0489">Methyltransferase</keyword>
<protein>
    <recommendedName>
        <fullName evidence="5">Demethylmenaquinone methyltransferase</fullName>
        <ecNumber evidence="5">2.1.1.163</ecNumber>
    </recommendedName>
</protein>
<dbReference type="KEGG" id="sbf:JCM31447_22290"/>
<dbReference type="InterPro" id="IPR004033">
    <property type="entry name" value="UbiE/COQ5_MeTrFase"/>
</dbReference>
<evidence type="ECO:0000256" key="3">
    <source>
        <dbReference type="ARBA" id="ARBA00022679"/>
    </source>
</evidence>
<reference evidence="6 7" key="1">
    <citation type="submission" date="2018-12" db="EMBL/GenBank/DDBJ databases">
        <title>Rubrispira sanarue gen. nov., sp., nov., a member of the order Silvanigrellales, isolated from a brackish lake in Hamamatsu Japan.</title>
        <authorList>
            <person name="Maejima Y."/>
            <person name="Iino T."/>
            <person name="Muraguchi Y."/>
            <person name="Fukuda K."/>
            <person name="Nojiri H."/>
            <person name="Ohkuma M."/>
            <person name="Moriuchi R."/>
            <person name="Dohra H."/>
            <person name="Kimbara K."/>
            <person name="Shintani M."/>
        </authorList>
    </citation>
    <scope>NUCLEOTIDE SEQUENCE [LARGE SCALE GENOMIC DNA]</scope>
    <source>
        <strain evidence="6 7">RF1110005</strain>
    </source>
</reference>
<dbReference type="EC" id="2.1.1.163" evidence="5"/>
<proteinExistence type="inferred from homology"/>
<keyword evidence="7" id="KW-1185">Reference proteome</keyword>
<gene>
    <name evidence="5" type="primary">menG</name>
    <name evidence="6" type="ORF">JCM31447_22290</name>
</gene>
<dbReference type="OrthoDB" id="9808140at2"/>
<dbReference type="InterPro" id="IPR029063">
    <property type="entry name" value="SAM-dependent_MTases_sf"/>
</dbReference>
<dbReference type="SUPFAM" id="SSF53335">
    <property type="entry name" value="S-adenosyl-L-methionine-dependent methyltransferases"/>
    <property type="match status" value="1"/>
</dbReference>
<evidence type="ECO:0000256" key="5">
    <source>
        <dbReference type="HAMAP-Rule" id="MF_01813"/>
    </source>
</evidence>
<evidence type="ECO:0000256" key="2">
    <source>
        <dbReference type="ARBA" id="ARBA00022603"/>
    </source>
</evidence>